<sequence length="498" mass="54641">MGAEGRRFKSCHPDLIDVAGPVTRCTARERPNFHHRRYKEYSGVKSTVEQLTPTRVKLNVEVPFEELSADFDRAYQSLAQQIRIPGFRPGKAPAKLIEARVGRDSILAQVVNDAIPAKYSEAVAETETKAIGQPEIDLSELKYGESVTFTAEVDVRPEITLPDYSTLSVEVDAIEVDDAAVDEQLEGLRARFGTLKGVERGVENGDFVSIDLAATVDGEPVEEATTEGLSHEVGSGQLIDGLDEALIGLKAGEDKEFTTKLVAGDHAGEEALVKVTVQSVKERELPEVDDEFAQMASEFDTVDELRASLAERVEQSAKLEQANKIRDAVLEKLLETVEIPLPEKVVDEEVEGQQHQVIHALGHDDEQVAKFLEAQGKTREEWDAESRDEAEKSVKQQLLLDAIADQQDTEVSQDELTQQIIFTAQRYGMQPQEFIQQLTQANQVGAVYADVRRGKSLAAIVGDVTVTDTNGATVDTAEFFGGNDDAEESDAETSDTDN</sequence>
<proteinExistence type="inferred from homology"/>
<dbReference type="Pfam" id="PF00254">
    <property type="entry name" value="FKBP_C"/>
    <property type="match status" value="1"/>
</dbReference>
<dbReference type="Gene3D" id="3.10.50.40">
    <property type="match status" value="1"/>
</dbReference>
<dbReference type="PANTHER" id="PTHR30560:SF3">
    <property type="entry name" value="TRIGGER FACTOR-LIKE PROTEIN TIG, CHLOROPLASTIC"/>
    <property type="match status" value="1"/>
</dbReference>
<name>A0A243Q8K7_9ACTN</name>
<evidence type="ECO:0000256" key="6">
    <source>
        <dbReference type="ARBA" id="ARBA00023110"/>
    </source>
</evidence>
<dbReference type="EMBL" id="NGFO01000026">
    <property type="protein sequence ID" value="OUC76889.1"/>
    <property type="molecule type" value="Genomic_DNA"/>
</dbReference>
<comment type="caution">
    <text evidence="15">The sequence shown here is derived from an EMBL/GenBank/DDBJ whole genome shotgun (WGS) entry which is preliminary data.</text>
</comment>
<dbReference type="GO" id="GO:0015031">
    <property type="term" value="P:protein transport"/>
    <property type="evidence" value="ECO:0007669"/>
    <property type="project" value="UniProtKB-UniRule"/>
</dbReference>
<dbReference type="PIRSF" id="PIRSF003095">
    <property type="entry name" value="Trigger_factor"/>
    <property type="match status" value="1"/>
</dbReference>
<gene>
    <name evidence="11" type="primary">tig</name>
    <name evidence="15" type="ORF">CA982_19540</name>
</gene>
<evidence type="ECO:0000256" key="12">
    <source>
        <dbReference type="PROSITE-ProRule" id="PRU00277"/>
    </source>
</evidence>
<evidence type="ECO:0000256" key="13">
    <source>
        <dbReference type="RuleBase" id="RU003914"/>
    </source>
</evidence>
<dbReference type="InterPro" id="IPR037041">
    <property type="entry name" value="Trigger_fac_C_sf"/>
</dbReference>
<dbReference type="GO" id="GO:0005737">
    <property type="term" value="C:cytoplasm"/>
    <property type="evidence" value="ECO:0007669"/>
    <property type="project" value="UniProtKB-SubCell"/>
</dbReference>
<evidence type="ECO:0000256" key="11">
    <source>
        <dbReference type="HAMAP-Rule" id="MF_00303"/>
    </source>
</evidence>
<dbReference type="Gene3D" id="3.30.70.1050">
    <property type="entry name" value="Trigger factor ribosome-binding domain"/>
    <property type="match status" value="1"/>
</dbReference>
<evidence type="ECO:0000256" key="3">
    <source>
        <dbReference type="ARBA" id="ARBA00013194"/>
    </source>
</evidence>
<comment type="catalytic activity">
    <reaction evidence="1 11 12">
        <text>[protein]-peptidylproline (omega=180) = [protein]-peptidylproline (omega=0)</text>
        <dbReference type="Rhea" id="RHEA:16237"/>
        <dbReference type="Rhea" id="RHEA-COMP:10747"/>
        <dbReference type="Rhea" id="RHEA-COMP:10748"/>
        <dbReference type="ChEBI" id="CHEBI:83833"/>
        <dbReference type="ChEBI" id="CHEBI:83834"/>
        <dbReference type="EC" id="5.2.1.8"/>
    </reaction>
</comment>
<dbReference type="InterPro" id="IPR008880">
    <property type="entry name" value="Trigger_fac_C"/>
</dbReference>
<evidence type="ECO:0000313" key="15">
    <source>
        <dbReference type="EMBL" id="OUC76889.1"/>
    </source>
</evidence>
<dbReference type="Pfam" id="PF05697">
    <property type="entry name" value="Trigger_N"/>
    <property type="match status" value="1"/>
</dbReference>
<evidence type="ECO:0000256" key="10">
    <source>
        <dbReference type="ARBA" id="ARBA00029986"/>
    </source>
</evidence>
<dbReference type="InterPro" id="IPR027304">
    <property type="entry name" value="Trigger_fact/SurA_dom_sf"/>
</dbReference>
<feature type="domain" description="PPIase FKBP-type" evidence="14">
    <location>
        <begin position="205"/>
        <end position="258"/>
    </location>
</feature>
<dbReference type="HAMAP" id="MF_00303">
    <property type="entry name" value="Trigger_factor_Tig"/>
    <property type="match status" value="1"/>
</dbReference>
<keyword evidence="7 11" id="KW-0143">Chaperone</keyword>
<dbReference type="GO" id="GO:0003755">
    <property type="term" value="F:peptidyl-prolyl cis-trans isomerase activity"/>
    <property type="evidence" value="ECO:0007669"/>
    <property type="project" value="UniProtKB-UniRule"/>
</dbReference>
<dbReference type="SUPFAM" id="SSF54534">
    <property type="entry name" value="FKBP-like"/>
    <property type="match status" value="1"/>
</dbReference>
<dbReference type="STRING" id="417102.CA982_19540"/>
<evidence type="ECO:0000256" key="4">
    <source>
        <dbReference type="ARBA" id="ARBA00016902"/>
    </source>
</evidence>
<comment type="function">
    <text evidence="11">Involved in protein export. Acts as a chaperone by maintaining the newly synthesized protein in an open conformation. Functions as a peptidyl-prolyl cis-trans isomerase.</text>
</comment>
<evidence type="ECO:0000256" key="2">
    <source>
        <dbReference type="ARBA" id="ARBA00005464"/>
    </source>
</evidence>
<dbReference type="Pfam" id="PF05698">
    <property type="entry name" value="Trigger_C"/>
    <property type="match status" value="1"/>
</dbReference>
<evidence type="ECO:0000256" key="7">
    <source>
        <dbReference type="ARBA" id="ARBA00023186"/>
    </source>
</evidence>
<protein>
    <recommendedName>
        <fullName evidence="4 11">Trigger factor</fullName>
        <shortName evidence="11">TF</shortName>
        <ecNumber evidence="3 11">5.2.1.8</ecNumber>
    </recommendedName>
    <alternativeName>
        <fullName evidence="10 11">PPIase</fullName>
    </alternativeName>
</protein>
<dbReference type="InterPro" id="IPR001179">
    <property type="entry name" value="PPIase_FKBP_dom"/>
</dbReference>
<evidence type="ECO:0000256" key="5">
    <source>
        <dbReference type="ARBA" id="ARBA00022618"/>
    </source>
</evidence>
<comment type="subcellular location">
    <subcellularLocation>
        <location evidence="11">Cytoplasm</location>
    </subcellularLocation>
    <text evidence="11">About half TF is bound to the ribosome near the polypeptide exit tunnel while the other half is free in the cytoplasm.</text>
</comment>
<keyword evidence="11" id="KW-0963">Cytoplasm</keyword>
<dbReference type="InterPro" id="IPR008881">
    <property type="entry name" value="Trigger_fac_ribosome-bd_bac"/>
</dbReference>
<keyword evidence="16" id="KW-1185">Reference proteome</keyword>
<dbReference type="InterPro" id="IPR036611">
    <property type="entry name" value="Trigger_fac_ribosome-bd_sf"/>
</dbReference>
<dbReference type="SUPFAM" id="SSF102735">
    <property type="entry name" value="Trigger factor ribosome-binding domain"/>
    <property type="match status" value="1"/>
</dbReference>
<dbReference type="PROSITE" id="PS50059">
    <property type="entry name" value="FKBP_PPIASE"/>
    <property type="match status" value="1"/>
</dbReference>
<keyword evidence="5 11" id="KW-0132">Cell division</keyword>
<comment type="similarity">
    <text evidence="2 11 13">Belongs to the FKBP-type PPIase family. Tig subfamily.</text>
</comment>
<dbReference type="Gene3D" id="1.10.3120.10">
    <property type="entry name" value="Trigger factor, C-terminal domain"/>
    <property type="match status" value="1"/>
</dbReference>
<keyword evidence="6 11" id="KW-0697">Rotamase</keyword>
<dbReference type="NCBIfam" id="TIGR00115">
    <property type="entry name" value="tig"/>
    <property type="match status" value="1"/>
</dbReference>
<dbReference type="GO" id="GO:0043335">
    <property type="term" value="P:protein unfolding"/>
    <property type="evidence" value="ECO:0007669"/>
    <property type="project" value="TreeGrafter"/>
</dbReference>
<keyword evidence="9 11" id="KW-0131">Cell cycle</keyword>
<dbReference type="AlphaFoldDB" id="A0A243Q8K7"/>
<evidence type="ECO:0000256" key="9">
    <source>
        <dbReference type="ARBA" id="ARBA00023306"/>
    </source>
</evidence>
<keyword evidence="8 11" id="KW-0413">Isomerase</keyword>
<organism evidence="15 16">
    <name type="scientific">Gordonia lacunae</name>
    <dbReference type="NCBI Taxonomy" id="417102"/>
    <lineage>
        <taxon>Bacteria</taxon>
        <taxon>Bacillati</taxon>
        <taxon>Actinomycetota</taxon>
        <taxon>Actinomycetes</taxon>
        <taxon>Mycobacteriales</taxon>
        <taxon>Gordoniaceae</taxon>
        <taxon>Gordonia</taxon>
    </lineage>
</organism>
<evidence type="ECO:0000256" key="1">
    <source>
        <dbReference type="ARBA" id="ARBA00000971"/>
    </source>
</evidence>
<dbReference type="GO" id="GO:0044183">
    <property type="term" value="F:protein folding chaperone"/>
    <property type="evidence" value="ECO:0007669"/>
    <property type="project" value="TreeGrafter"/>
</dbReference>
<comment type="domain">
    <text evidence="11">Consists of 3 domains; the N-terminus binds the ribosome, the middle domain has PPIase activity, while the C-terminus has intrinsic chaperone activity on its own.</text>
</comment>
<accession>A0A243Q8K7</accession>
<dbReference type="GO" id="GO:0051083">
    <property type="term" value="P:'de novo' cotranslational protein folding"/>
    <property type="evidence" value="ECO:0007669"/>
    <property type="project" value="TreeGrafter"/>
</dbReference>
<evidence type="ECO:0000259" key="14">
    <source>
        <dbReference type="PROSITE" id="PS50059"/>
    </source>
</evidence>
<dbReference type="EC" id="5.2.1.8" evidence="3 11"/>
<evidence type="ECO:0000313" key="16">
    <source>
        <dbReference type="Proteomes" id="UP000194632"/>
    </source>
</evidence>
<dbReference type="GO" id="GO:0043022">
    <property type="term" value="F:ribosome binding"/>
    <property type="evidence" value="ECO:0007669"/>
    <property type="project" value="TreeGrafter"/>
</dbReference>
<dbReference type="GO" id="GO:0051301">
    <property type="term" value="P:cell division"/>
    <property type="evidence" value="ECO:0007669"/>
    <property type="project" value="UniProtKB-KW"/>
</dbReference>
<dbReference type="PANTHER" id="PTHR30560">
    <property type="entry name" value="TRIGGER FACTOR CHAPERONE AND PEPTIDYL-PROLYL CIS/TRANS ISOMERASE"/>
    <property type="match status" value="1"/>
</dbReference>
<dbReference type="InterPro" id="IPR005215">
    <property type="entry name" value="Trig_fac"/>
</dbReference>
<evidence type="ECO:0000256" key="8">
    <source>
        <dbReference type="ARBA" id="ARBA00023235"/>
    </source>
</evidence>
<dbReference type="InterPro" id="IPR046357">
    <property type="entry name" value="PPIase_dom_sf"/>
</dbReference>
<reference evidence="15 16" key="1">
    <citation type="submission" date="2017-05" db="EMBL/GenBank/DDBJ databases">
        <title>Biotechnological potential of actinobacteria isolated from South African environments.</title>
        <authorList>
            <person name="Le Roes-Hill M."/>
            <person name="Prins A."/>
            <person name="Durrell K.A."/>
        </authorList>
    </citation>
    <scope>NUCLEOTIDE SEQUENCE [LARGE SCALE GENOMIC DNA]</scope>
    <source>
        <strain evidence="15">BS2</strain>
    </source>
</reference>
<dbReference type="Proteomes" id="UP000194632">
    <property type="component" value="Unassembled WGS sequence"/>
</dbReference>
<dbReference type="SUPFAM" id="SSF109998">
    <property type="entry name" value="Triger factor/SurA peptide-binding domain-like"/>
    <property type="match status" value="1"/>
</dbReference>